<keyword evidence="3" id="KW-1185">Reference proteome</keyword>
<gene>
    <name evidence="2" type="ORF">E2C01_090092</name>
</gene>
<protein>
    <submittedName>
        <fullName evidence="2">Uncharacterized protein</fullName>
    </submittedName>
</protein>
<evidence type="ECO:0000313" key="3">
    <source>
        <dbReference type="Proteomes" id="UP000324222"/>
    </source>
</evidence>
<name>A0A5B7JFA8_PORTR</name>
<feature type="region of interest" description="Disordered" evidence="1">
    <location>
        <begin position="1"/>
        <end position="42"/>
    </location>
</feature>
<sequence length="80" mass="8785">MIRISLLRRPPDHQPQPPTDAPPSPRPFPTSEPLSWPAPTHPKPKLNNILIIISPRQEPDLQIPAGVCDWFLCGGSVPGP</sequence>
<proteinExistence type="predicted"/>
<comment type="caution">
    <text evidence="2">The sequence shown here is derived from an EMBL/GenBank/DDBJ whole genome shotgun (WGS) entry which is preliminary data.</text>
</comment>
<organism evidence="2 3">
    <name type="scientific">Portunus trituberculatus</name>
    <name type="common">Swimming crab</name>
    <name type="synonym">Neptunus trituberculatus</name>
    <dbReference type="NCBI Taxonomy" id="210409"/>
    <lineage>
        <taxon>Eukaryota</taxon>
        <taxon>Metazoa</taxon>
        <taxon>Ecdysozoa</taxon>
        <taxon>Arthropoda</taxon>
        <taxon>Crustacea</taxon>
        <taxon>Multicrustacea</taxon>
        <taxon>Malacostraca</taxon>
        <taxon>Eumalacostraca</taxon>
        <taxon>Eucarida</taxon>
        <taxon>Decapoda</taxon>
        <taxon>Pleocyemata</taxon>
        <taxon>Brachyura</taxon>
        <taxon>Eubrachyura</taxon>
        <taxon>Portunoidea</taxon>
        <taxon>Portunidae</taxon>
        <taxon>Portuninae</taxon>
        <taxon>Portunus</taxon>
    </lineage>
</organism>
<feature type="compositionally biased region" description="Pro residues" evidence="1">
    <location>
        <begin position="13"/>
        <end position="30"/>
    </location>
</feature>
<dbReference type="Proteomes" id="UP000324222">
    <property type="component" value="Unassembled WGS sequence"/>
</dbReference>
<evidence type="ECO:0000256" key="1">
    <source>
        <dbReference type="SAM" id="MobiDB-lite"/>
    </source>
</evidence>
<dbReference type="AlphaFoldDB" id="A0A5B7JFA8"/>
<evidence type="ECO:0000313" key="2">
    <source>
        <dbReference type="EMBL" id="MPC94902.1"/>
    </source>
</evidence>
<dbReference type="EMBL" id="VSRR010100210">
    <property type="protein sequence ID" value="MPC94902.1"/>
    <property type="molecule type" value="Genomic_DNA"/>
</dbReference>
<accession>A0A5B7JFA8</accession>
<reference evidence="2 3" key="1">
    <citation type="submission" date="2019-05" db="EMBL/GenBank/DDBJ databases">
        <title>Another draft genome of Portunus trituberculatus and its Hox gene families provides insights of decapod evolution.</title>
        <authorList>
            <person name="Jeong J.-H."/>
            <person name="Song I."/>
            <person name="Kim S."/>
            <person name="Choi T."/>
            <person name="Kim D."/>
            <person name="Ryu S."/>
            <person name="Kim W."/>
        </authorList>
    </citation>
    <scope>NUCLEOTIDE SEQUENCE [LARGE SCALE GENOMIC DNA]</scope>
    <source>
        <tissue evidence="2">Muscle</tissue>
    </source>
</reference>